<evidence type="ECO:0000313" key="3">
    <source>
        <dbReference type="EMBL" id="GAA4014190.1"/>
    </source>
</evidence>
<evidence type="ECO:0008006" key="5">
    <source>
        <dbReference type="Google" id="ProtNLM"/>
    </source>
</evidence>
<feature type="chain" id="PRO_5047442027" description="DUF4890 domain-containing protein" evidence="2">
    <location>
        <begin position="20"/>
        <end position="152"/>
    </location>
</feature>
<sequence length="152" mass="16454">MKKLIAALLLAATGLMAHAAHAQAPDYSVEARKATEAGPRKTKVKARARKASGEDIARMQQRMSMNPNEAKRDQQMEVLEARAGGGTANTSFGRASGPARQLEKGSGGFRVLNFRDKRGTALQKRGVSRSAAGIDPKGKPLTHQKKKHFLFF</sequence>
<evidence type="ECO:0000313" key="4">
    <source>
        <dbReference type="Proteomes" id="UP001500567"/>
    </source>
</evidence>
<proteinExistence type="predicted"/>
<organism evidence="3 4">
    <name type="scientific">Hymenobacter fastidiosus</name>
    <dbReference type="NCBI Taxonomy" id="486264"/>
    <lineage>
        <taxon>Bacteria</taxon>
        <taxon>Pseudomonadati</taxon>
        <taxon>Bacteroidota</taxon>
        <taxon>Cytophagia</taxon>
        <taxon>Cytophagales</taxon>
        <taxon>Hymenobacteraceae</taxon>
        <taxon>Hymenobacter</taxon>
    </lineage>
</organism>
<protein>
    <recommendedName>
        <fullName evidence="5">DUF4890 domain-containing protein</fullName>
    </recommendedName>
</protein>
<dbReference type="RefSeq" id="WP_345073992.1">
    <property type="nucleotide sequence ID" value="NZ_BAABDJ010000035.1"/>
</dbReference>
<accession>A0ABP7SNM4</accession>
<gene>
    <name evidence="3" type="ORF">GCM10022408_29180</name>
</gene>
<comment type="caution">
    <text evidence="3">The sequence shown here is derived from an EMBL/GenBank/DDBJ whole genome shotgun (WGS) entry which is preliminary data.</text>
</comment>
<keyword evidence="4" id="KW-1185">Reference proteome</keyword>
<evidence type="ECO:0000256" key="1">
    <source>
        <dbReference type="SAM" id="MobiDB-lite"/>
    </source>
</evidence>
<feature type="compositionally biased region" description="Basic residues" evidence="1">
    <location>
        <begin position="40"/>
        <end position="50"/>
    </location>
</feature>
<name>A0ABP7SNM4_9BACT</name>
<dbReference type="EMBL" id="BAABDJ010000035">
    <property type="protein sequence ID" value="GAA4014190.1"/>
    <property type="molecule type" value="Genomic_DNA"/>
</dbReference>
<feature type="region of interest" description="Disordered" evidence="1">
    <location>
        <begin position="23"/>
        <end position="107"/>
    </location>
</feature>
<keyword evidence="2" id="KW-0732">Signal</keyword>
<evidence type="ECO:0000256" key="2">
    <source>
        <dbReference type="SAM" id="SignalP"/>
    </source>
</evidence>
<feature type="signal peptide" evidence="2">
    <location>
        <begin position="1"/>
        <end position="19"/>
    </location>
</feature>
<feature type="compositionally biased region" description="Basic and acidic residues" evidence="1">
    <location>
        <begin position="29"/>
        <end position="39"/>
    </location>
</feature>
<reference evidence="4" key="1">
    <citation type="journal article" date="2019" name="Int. J. Syst. Evol. Microbiol.">
        <title>The Global Catalogue of Microorganisms (GCM) 10K type strain sequencing project: providing services to taxonomists for standard genome sequencing and annotation.</title>
        <authorList>
            <consortium name="The Broad Institute Genomics Platform"/>
            <consortium name="The Broad Institute Genome Sequencing Center for Infectious Disease"/>
            <person name="Wu L."/>
            <person name="Ma J."/>
        </authorList>
    </citation>
    <scope>NUCLEOTIDE SEQUENCE [LARGE SCALE GENOMIC DNA]</scope>
    <source>
        <strain evidence="4">JCM 17224</strain>
    </source>
</reference>
<dbReference type="Proteomes" id="UP001500567">
    <property type="component" value="Unassembled WGS sequence"/>
</dbReference>